<keyword evidence="1" id="KW-0378">Hydrolase</keyword>
<dbReference type="InterPro" id="IPR006680">
    <property type="entry name" value="Amidohydro-rel"/>
</dbReference>
<evidence type="ECO:0000256" key="1">
    <source>
        <dbReference type="ARBA" id="ARBA00022801"/>
    </source>
</evidence>
<dbReference type="Gene3D" id="3.20.20.140">
    <property type="entry name" value="Metal-dependent hydrolases"/>
    <property type="match status" value="1"/>
</dbReference>
<dbReference type="AlphaFoldDB" id="A0A7V4G9Z4"/>
<reference evidence="3" key="1">
    <citation type="journal article" date="2020" name="mSystems">
        <title>Genome- and Community-Level Interaction Insights into Carbon Utilization and Element Cycling Functions of Hydrothermarchaeota in Hydrothermal Sediment.</title>
        <authorList>
            <person name="Zhou Z."/>
            <person name="Liu Y."/>
            <person name="Xu W."/>
            <person name="Pan J."/>
            <person name="Luo Z.H."/>
            <person name="Li M."/>
        </authorList>
    </citation>
    <scope>NUCLEOTIDE SEQUENCE [LARGE SCALE GENOMIC DNA]</scope>
    <source>
        <strain evidence="3">SpSt-548</strain>
    </source>
</reference>
<evidence type="ECO:0000313" key="3">
    <source>
        <dbReference type="EMBL" id="HGS06094.1"/>
    </source>
</evidence>
<dbReference type="SUPFAM" id="SSF51556">
    <property type="entry name" value="Metallo-dependent hydrolases"/>
    <property type="match status" value="1"/>
</dbReference>
<dbReference type="CDD" id="cd01066">
    <property type="entry name" value="APP_MetAP"/>
    <property type="match status" value="1"/>
</dbReference>
<protein>
    <submittedName>
        <fullName evidence="3">M24 family metallopeptidase</fullName>
    </submittedName>
</protein>
<accession>A0A7V4G9Z4</accession>
<name>A0A7V4G9Z4_9BACT</name>
<dbReference type="PANTHER" id="PTHR43794:SF11">
    <property type="entry name" value="AMIDOHYDROLASE-RELATED DOMAIN-CONTAINING PROTEIN"/>
    <property type="match status" value="1"/>
</dbReference>
<dbReference type="Pfam" id="PF01979">
    <property type="entry name" value="Amidohydro_1"/>
    <property type="match status" value="1"/>
</dbReference>
<dbReference type="InterPro" id="IPR050287">
    <property type="entry name" value="MTA/SAH_deaminase"/>
</dbReference>
<comment type="caution">
    <text evidence="3">The sequence shown here is derived from an EMBL/GenBank/DDBJ whole genome shotgun (WGS) entry which is preliminary data.</text>
</comment>
<dbReference type="Gene3D" id="3.90.230.10">
    <property type="entry name" value="Creatinase/methionine aminopeptidase superfamily"/>
    <property type="match status" value="1"/>
</dbReference>
<dbReference type="CDD" id="cd01298">
    <property type="entry name" value="ATZ_TRZ_like"/>
    <property type="match status" value="1"/>
</dbReference>
<dbReference type="GO" id="GO:0016787">
    <property type="term" value="F:hydrolase activity"/>
    <property type="evidence" value="ECO:0007669"/>
    <property type="project" value="UniProtKB-KW"/>
</dbReference>
<organism evidence="3">
    <name type="scientific">Desulfobacca acetoxidans</name>
    <dbReference type="NCBI Taxonomy" id="60893"/>
    <lineage>
        <taxon>Bacteria</taxon>
        <taxon>Pseudomonadati</taxon>
        <taxon>Thermodesulfobacteriota</taxon>
        <taxon>Desulfobaccia</taxon>
        <taxon>Desulfobaccales</taxon>
        <taxon>Desulfobaccaceae</taxon>
        <taxon>Desulfobacca</taxon>
    </lineage>
</organism>
<evidence type="ECO:0000259" key="2">
    <source>
        <dbReference type="Pfam" id="PF01979"/>
    </source>
</evidence>
<dbReference type="EMBL" id="DSXI01000609">
    <property type="protein sequence ID" value="HGS06094.1"/>
    <property type="molecule type" value="Genomic_DNA"/>
</dbReference>
<dbReference type="SUPFAM" id="SSF55920">
    <property type="entry name" value="Creatinase/aminopeptidase"/>
    <property type="match status" value="1"/>
</dbReference>
<proteinExistence type="predicted"/>
<gene>
    <name evidence="3" type="ORF">ENT08_10270</name>
</gene>
<feature type="domain" description="Amidohydrolase-related" evidence="2">
    <location>
        <begin position="11"/>
        <end position="276"/>
    </location>
</feature>
<dbReference type="PANTHER" id="PTHR43794">
    <property type="entry name" value="AMINOHYDROLASE SSNA-RELATED"/>
    <property type="match status" value="1"/>
</dbReference>
<sequence length="471" mass="51661">MVWFRGWADDLPLKEWLQGRIFPAEGTWLTPERIYLGALLAGAEMLRGGITTVADGYFFEAQVRRAFGELGLRAVTAQGLVDFPAPDIPDPRDNLRVAREFLESGRAHPGGLITSALFAHAPYTCGPATLKGAKALTREFGVPLFLHLAETRQEVRDLEARTGLGPASYLESLGLLDELTVVVHGVWLSPEDLELLARRGAKVSHCPESNLKLAAGVAPVPEMRARGLTVGLGTDGAASNNNLDLFGEMSLAARLHKVWREDPTILAAREIVALATRRLYEMGADCVEAINAISGERCSPHPHNFTDRLIRPGDQAFFDIIMSFVGYRTCYYRTFNVGRATTAQVDAYRRAREWMDEAIALIKPGVSTDRIARAFPRAEDIGFESEMAAFGLNFCHGIGLGLHERPIISRLNSFDEPMVLEPGMVFAVETYCPAADGVSAARIEEEVVVTPEGARVITLFPAQELPIANRY</sequence>
<dbReference type="InterPro" id="IPR036005">
    <property type="entry name" value="Creatinase/aminopeptidase-like"/>
</dbReference>
<dbReference type="InterPro" id="IPR032466">
    <property type="entry name" value="Metal_Hydrolase"/>
</dbReference>